<dbReference type="InterPro" id="IPR043132">
    <property type="entry name" value="BCAT-like_C"/>
</dbReference>
<name>A0ABS3YH11_9BACT</name>
<dbReference type="InterPro" id="IPR001544">
    <property type="entry name" value="Aminotrans_IV"/>
</dbReference>
<evidence type="ECO:0000256" key="4">
    <source>
        <dbReference type="ARBA" id="ARBA00009320"/>
    </source>
</evidence>
<evidence type="ECO:0000256" key="2">
    <source>
        <dbReference type="ARBA" id="ARBA00004931"/>
    </source>
</evidence>
<evidence type="ECO:0000256" key="1">
    <source>
        <dbReference type="ARBA" id="ARBA00004824"/>
    </source>
</evidence>
<dbReference type="RefSeq" id="WP_209147101.1">
    <property type="nucleotide sequence ID" value="NZ_JAGHKP010000003.1"/>
</dbReference>
<keyword evidence="10" id="KW-1185">Reference proteome</keyword>
<gene>
    <name evidence="9" type="ORF">J7I43_17255</name>
</gene>
<comment type="pathway">
    <text evidence="1">Amino-acid biosynthesis; L-isoleucine biosynthesis; L-isoleucine from 2-oxobutanoate: step 4/4.</text>
</comment>
<comment type="similarity">
    <text evidence="4">Belongs to the class-IV pyridoxal-phosphate-dependent aminotransferase family.</text>
</comment>
<protein>
    <recommendedName>
        <fullName evidence="5">branched-chain-amino-acid transaminase</fullName>
        <ecNumber evidence="5">2.6.1.42</ecNumber>
    </recommendedName>
</protein>
<evidence type="ECO:0000313" key="10">
    <source>
        <dbReference type="Proteomes" id="UP000679126"/>
    </source>
</evidence>
<dbReference type="Gene3D" id="3.20.10.10">
    <property type="entry name" value="D-amino Acid Aminotransferase, subunit A, domain 2"/>
    <property type="match status" value="1"/>
</dbReference>
<accession>A0ABS3YH11</accession>
<dbReference type="EC" id="2.6.1.42" evidence="5"/>
<dbReference type="PANTHER" id="PTHR42743">
    <property type="entry name" value="AMINO-ACID AMINOTRANSFERASE"/>
    <property type="match status" value="1"/>
</dbReference>
<comment type="pathway">
    <text evidence="2">Amino-acid biosynthesis; L-valine biosynthesis; L-valine from pyruvate: step 4/4.</text>
</comment>
<dbReference type="Proteomes" id="UP000679126">
    <property type="component" value="Unassembled WGS sequence"/>
</dbReference>
<keyword evidence="9" id="KW-0032">Aminotransferase</keyword>
<dbReference type="EMBL" id="JAGHKP010000003">
    <property type="protein sequence ID" value="MBO9153978.1"/>
    <property type="molecule type" value="Genomic_DNA"/>
</dbReference>
<comment type="catalytic activity">
    <reaction evidence="8">
        <text>L-leucine + 2-oxoglutarate = 4-methyl-2-oxopentanoate + L-glutamate</text>
        <dbReference type="Rhea" id="RHEA:18321"/>
        <dbReference type="ChEBI" id="CHEBI:16810"/>
        <dbReference type="ChEBI" id="CHEBI:17865"/>
        <dbReference type="ChEBI" id="CHEBI:29985"/>
        <dbReference type="ChEBI" id="CHEBI:57427"/>
        <dbReference type="EC" id="2.6.1.42"/>
    </reaction>
</comment>
<organism evidence="9 10">
    <name type="scientific">Chitinophaga chungangae</name>
    <dbReference type="NCBI Taxonomy" id="2821488"/>
    <lineage>
        <taxon>Bacteria</taxon>
        <taxon>Pseudomonadati</taxon>
        <taxon>Bacteroidota</taxon>
        <taxon>Chitinophagia</taxon>
        <taxon>Chitinophagales</taxon>
        <taxon>Chitinophagaceae</taxon>
        <taxon>Chitinophaga</taxon>
    </lineage>
</organism>
<dbReference type="InterPro" id="IPR050571">
    <property type="entry name" value="Class-IV_PLP-Dep_Aminotrnsfr"/>
</dbReference>
<sequence length="274" mass="31029">MSQLYAVINGQYVQEQDAKIRISDLSIQRGYGIFDYFRTKNHQPVFLDDHLDRFYRSADMMRLPVEPSRETLKQLIAGLTDRNGLAHSGIRITLTGGYSENGYTLSEPNLLITQSAYSFSGAAFDKGIRLVTYDYQRQLPQVKTIDYLQSIYLQPFINEHQADDVLYHDRGELRECPRANFFIVTANGVIVTPAEKILKGVTRKKILELENVNTKEGVVRLEDLQHAREAFITSTTKIVLPVLEIDGKIVGDGRPGEVTKSLYDKLVSLRGGIE</sequence>
<evidence type="ECO:0000256" key="3">
    <source>
        <dbReference type="ARBA" id="ARBA00005072"/>
    </source>
</evidence>
<evidence type="ECO:0000256" key="5">
    <source>
        <dbReference type="ARBA" id="ARBA00013053"/>
    </source>
</evidence>
<evidence type="ECO:0000313" key="9">
    <source>
        <dbReference type="EMBL" id="MBO9153978.1"/>
    </source>
</evidence>
<comment type="pathway">
    <text evidence="3">Amino-acid biosynthesis; L-leucine biosynthesis; L-leucine from 3-methyl-2-oxobutanoate: step 4/4.</text>
</comment>
<dbReference type="GO" id="GO:0008483">
    <property type="term" value="F:transaminase activity"/>
    <property type="evidence" value="ECO:0007669"/>
    <property type="project" value="UniProtKB-KW"/>
</dbReference>
<evidence type="ECO:0000256" key="7">
    <source>
        <dbReference type="ARBA" id="ARBA00048798"/>
    </source>
</evidence>
<comment type="caution">
    <text evidence="9">The sequence shown here is derived from an EMBL/GenBank/DDBJ whole genome shotgun (WGS) entry which is preliminary data.</text>
</comment>
<evidence type="ECO:0000256" key="8">
    <source>
        <dbReference type="ARBA" id="ARBA00049229"/>
    </source>
</evidence>
<comment type="catalytic activity">
    <reaction evidence="6">
        <text>L-valine + 2-oxoglutarate = 3-methyl-2-oxobutanoate + L-glutamate</text>
        <dbReference type="Rhea" id="RHEA:24813"/>
        <dbReference type="ChEBI" id="CHEBI:11851"/>
        <dbReference type="ChEBI" id="CHEBI:16810"/>
        <dbReference type="ChEBI" id="CHEBI:29985"/>
        <dbReference type="ChEBI" id="CHEBI:57762"/>
        <dbReference type="EC" id="2.6.1.42"/>
    </reaction>
</comment>
<dbReference type="InterPro" id="IPR036038">
    <property type="entry name" value="Aminotransferase-like"/>
</dbReference>
<dbReference type="CDD" id="cd00449">
    <property type="entry name" value="PLPDE_IV"/>
    <property type="match status" value="1"/>
</dbReference>
<comment type="catalytic activity">
    <reaction evidence="7">
        <text>L-isoleucine + 2-oxoglutarate = (S)-3-methyl-2-oxopentanoate + L-glutamate</text>
        <dbReference type="Rhea" id="RHEA:24801"/>
        <dbReference type="ChEBI" id="CHEBI:16810"/>
        <dbReference type="ChEBI" id="CHEBI:29985"/>
        <dbReference type="ChEBI" id="CHEBI:35146"/>
        <dbReference type="ChEBI" id="CHEBI:58045"/>
        <dbReference type="EC" id="2.6.1.42"/>
    </reaction>
</comment>
<evidence type="ECO:0000256" key="6">
    <source>
        <dbReference type="ARBA" id="ARBA00048212"/>
    </source>
</evidence>
<keyword evidence="9" id="KW-0808">Transferase</keyword>
<dbReference type="PANTHER" id="PTHR42743:SF11">
    <property type="entry name" value="AMINODEOXYCHORISMATE LYASE"/>
    <property type="match status" value="1"/>
</dbReference>
<proteinExistence type="inferred from homology"/>
<dbReference type="SUPFAM" id="SSF56752">
    <property type="entry name" value="D-aminoacid aminotransferase-like PLP-dependent enzymes"/>
    <property type="match status" value="1"/>
</dbReference>
<dbReference type="Pfam" id="PF01063">
    <property type="entry name" value="Aminotran_4"/>
    <property type="match status" value="1"/>
</dbReference>
<dbReference type="InterPro" id="IPR043131">
    <property type="entry name" value="BCAT-like_N"/>
</dbReference>
<dbReference type="Gene3D" id="3.30.470.10">
    <property type="match status" value="1"/>
</dbReference>
<reference evidence="10" key="1">
    <citation type="submission" date="2021-03" db="EMBL/GenBank/DDBJ databases">
        <title>Assistant Professor.</title>
        <authorList>
            <person name="Huq M.A."/>
        </authorList>
    </citation>
    <scope>NUCLEOTIDE SEQUENCE [LARGE SCALE GENOMIC DNA]</scope>
    <source>
        <strain evidence="10">MAH-28</strain>
    </source>
</reference>